<dbReference type="EMBL" id="JAAGLI010000736">
    <property type="protein sequence ID" value="NEA26232.1"/>
    <property type="molecule type" value="Genomic_DNA"/>
</dbReference>
<dbReference type="AlphaFoldDB" id="A0A6L9QM69"/>
<proteinExistence type="predicted"/>
<name>A0A6L9QM69_9ACTN</name>
<reference evidence="1 2" key="1">
    <citation type="submission" date="2020-01" db="EMBL/GenBank/DDBJ databases">
        <title>Insect and environment-associated Actinomycetes.</title>
        <authorList>
            <person name="Currrie C."/>
            <person name="Chevrette M."/>
            <person name="Carlson C."/>
            <person name="Stubbendieck R."/>
            <person name="Wendt-Pienkowski E."/>
        </authorList>
    </citation>
    <scope>NUCLEOTIDE SEQUENCE [LARGE SCALE GENOMIC DNA]</scope>
    <source>
        <strain evidence="1 2">SID10258</strain>
    </source>
</reference>
<accession>A0A6L9QM69</accession>
<evidence type="ECO:0000313" key="2">
    <source>
        <dbReference type="Proteomes" id="UP000475532"/>
    </source>
</evidence>
<dbReference type="Proteomes" id="UP000475532">
    <property type="component" value="Unassembled WGS sequence"/>
</dbReference>
<sequence>MTFDSNEAERLLQRHLLGVPLFEVGRLGFTVILGFGCSVSWRLTSSGTELTGGEFALHIQCPMRIRQADRIVLGTGDMDGQCEVMPYDKGAESLQGYLSKVRPIVKFVDVRDCGELRLGLDHSISIDILPVSSLKVEEWRFLHRHHEHYSFPDGPS</sequence>
<gene>
    <name evidence="1" type="ORF">G3I70_27605</name>
</gene>
<organism evidence="1 2">
    <name type="scientific">Actinomadura bangladeshensis</name>
    <dbReference type="NCBI Taxonomy" id="453573"/>
    <lineage>
        <taxon>Bacteria</taxon>
        <taxon>Bacillati</taxon>
        <taxon>Actinomycetota</taxon>
        <taxon>Actinomycetes</taxon>
        <taxon>Streptosporangiales</taxon>
        <taxon>Thermomonosporaceae</taxon>
        <taxon>Actinomadura</taxon>
    </lineage>
</organism>
<comment type="caution">
    <text evidence="1">The sequence shown here is derived from an EMBL/GenBank/DDBJ whole genome shotgun (WGS) entry which is preliminary data.</text>
</comment>
<evidence type="ECO:0000313" key="1">
    <source>
        <dbReference type="EMBL" id="NEA26232.1"/>
    </source>
</evidence>
<protein>
    <submittedName>
        <fullName evidence="1">Uncharacterized protein</fullName>
    </submittedName>
</protein>